<evidence type="ECO:0000313" key="4">
    <source>
        <dbReference type="Proteomes" id="UP000240883"/>
    </source>
</evidence>
<reference evidence="3 4" key="1">
    <citation type="journal article" date="2018" name="Front. Microbiol.">
        <title>Genome-Wide Analysis of Corynespora cassiicola Leaf Fall Disease Putative Effectors.</title>
        <authorList>
            <person name="Lopez D."/>
            <person name="Ribeiro S."/>
            <person name="Label P."/>
            <person name="Fumanal B."/>
            <person name="Venisse J.S."/>
            <person name="Kohler A."/>
            <person name="de Oliveira R.R."/>
            <person name="Labutti K."/>
            <person name="Lipzen A."/>
            <person name="Lail K."/>
            <person name="Bauer D."/>
            <person name="Ohm R.A."/>
            <person name="Barry K.W."/>
            <person name="Spatafora J."/>
            <person name="Grigoriev I.V."/>
            <person name="Martin F.M."/>
            <person name="Pujade-Renaud V."/>
        </authorList>
    </citation>
    <scope>NUCLEOTIDE SEQUENCE [LARGE SCALE GENOMIC DNA]</scope>
    <source>
        <strain evidence="3 4">Philippines</strain>
    </source>
</reference>
<sequence length="197" mass="21549">MIAGGYRCIHQRISMVGVQIGIGLVVVVGVGIVGVVRGLRRSPCTTGRRDHVSNFIFLSFPTLPRASYYASNQANKHPGPFIASTARIATSRDTCSPLSSSSFCSTLSLPESGNIPRHSEGGRDGCTAHLRHHRLTTARRLTVYTINPLPLLFYNSCLCSKHASTALHSMQKKKPREKKKARLSRPRPWMETAPSGP</sequence>
<evidence type="ECO:0000256" key="1">
    <source>
        <dbReference type="SAM" id="MobiDB-lite"/>
    </source>
</evidence>
<keyword evidence="4" id="KW-1185">Reference proteome</keyword>
<dbReference type="EMBL" id="KZ678147">
    <property type="protein sequence ID" value="PSN60816.1"/>
    <property type="molecule type" value="Genomic_DNA"/>
</dbReference>
<feature type="compositionally biased region" description="Basic residues" evidence="1">
    <location>
        <begin position="170"/>
        <end position="185"/>
    </location>
</feature>
<keyword evidence="2" id="KW-0472">Membrane</keyword>
<keyword evidence="2" id="KW-0812">Transmembrane</keyword>
<dbReference type="Proteomes" id="UP000240883">
    <property type="component" value="Unassembled WGS sequence"/>
</dbReference>
<evidence type="ECO:0000256" key="2">
    <source>
        <dbReference type="SAM" id="Phobius"/>
    </source>
</evidence>
<dbReference type="AlphaFoldDB" id="A0A2T2N6F7"/>
<accession>A0A2T2N6F7</accession>
<keyword evidence="2" id="KW-1133">Transmembrane helix</keyword>
<name>A0A2T2N6F7_CORCC</name>
<feature type="region of interest" description="Disordered" evidence="1">
    <location>
        <begin position="168"/>
        <end position="197"/>
    </location>
</feature>
<protein>
    <submittedName>
        <fullName evidence="3">Uncharacterized protein</fullName>
    </submittedName>
</protein>
<proteinExistence type="predicted"/>
<organism evidence="3 4">
    <name type="scientific">Corynespora cassiicola Philippines</name>
    <dbReference type="NCBI Taxonomy" id="1448308"/>
    <lineage>
        <taxon>Eukaryota</taxon>
        <taxon>Fungi</taxon>
        <taxon>Dikarya</taxon>
        <taxon>Ascomycota</taxon>
        <taxon>Pezizomycotina</taxon>
        <taxon>Dothideomycetes</taxon>
        <taxon>Pleosporomycetidae</taxon>
        <taxon>Pleosporales</taxon>
        <taxon>Corynesporascaceae</taxon>
        <taxon>Corynespora</taxon>
    </lineage>
</organism>
<gene>
    <name evidence="3" type="ORF">BS50DRAFT_198602</name>
</gene>
<evidence type="ECO:0000313" key="3">
    <source>
        <dbReference type="EMBL" id="PSN60816.1"/>
    </source>
</evidence>
<feature type="transmembrane region" description="Helical" evidence="2">
    <location>
        <begin position="20"/>
        <end position="39"/>
    </location>
</feature>